<evidence type="ECO:0000313" key="1">
    <source>
        <dbReference type="EMBL" id="KAI7996831.1"/>
    </source>
</evidence>
<accession>A0ACC0GB17</accession>
<keyword evidence="1" id="KW-0808">Transferase</keyword>
<keyword evidence="1" id="KW-0675">Receptor</keyword>
<evidence type="ECO:0000313" key="2">
    <source>
        <dbReference type="Proteomes" id="UP001060215"/>
    </source>
</evidence>
<name>A0ACC0GB17_9ERIC</name>
<gene>
    <name evidence="1" type="ORF">LOK49_LG10G02682</name>
</gene>
<reference evidence="1 2" key="1">
    <citation type="journal article" date="2022" name="Plant J.">
        <title>Chromosome-level genome of Camellia lanceoleosa provides a valuable resource for understanding genome evolution and self-incompatibility.</title>
        <authorList>
            <person name="Gong W."/>
            <person name="Xiao S."/>
            <person name="Wang L."/>
            <person name="Liao Z."/>
            <person name="Chang Y."/>
            <person name="Mo W."/>
            <person name="Hu G."/>
            <person name="Li W."/>
            <person name="Zhao G."/>
            <person name="Zhu H."/>
            <person name="Hu X."/>
            <person name="Ji K."/>
            <person name="Xiang X."/>
            <person name="Song Q."/>
            <person name="Yuan D."/>
            <person name="Jin S."/>
            <person name="Zhang L."/>
        </authorList>
    </citation>
    <scope>NUCLEOTIDE SEQUENCE [LARGE SCALE GENOMIC DNA]</scope>
    <source>
        <strain evidence="1">SQ_2022a</strain>
    </source>
</reference>
<comment type="caution">
    <text evidence="1">The sequence shown here is derived from an EMBL/GenBank/DDBJ whole genome shotgun (WGS) entry which is preliminary data.</text>
</comment>
<sequence>MAYMTMIVGLFILVKFVYSSSPLDDFLFNGYALKLGGTAKLDSNGLFTLTNTTMREIGHAFYNFPIQFKNSTNNGSVFSFSTTFIFAIVPEYPRLGGHGLAFVVSPSKELQGALPTQYLGIFNNNNIGNRSNHIVAVELDTVQDFEFEDIDDNHIGIDINSLVSIKSASAGYFPTRENETFKDLNLKSGEPMQVWVEYNGVDKQLNVTLSPINVSKPDLPLLSLTQDLSPVLHDYMYVGFSTSTGLLASSHYILGWSFKMNGQAEPIDLSRLPKIPGTPQVKENKKRMLALAIVVPFIGLLVLLVLTFGALLIMRKKKYTKELEDWEFQYGPHKFCHKVVCGRRPVEHQASPEKIILIDWVFECLERGNILEAIDQCLGAEYVVDEAELVLKLGLLCSHAVGAARPSMSDVVKYLEGEAQLPENLNDIVKSWDFSEATNGQDVAPISVPSVTITEPFVSRGR</sequence>
<keyword evidence="2" id="KW-1185">Reference proteome</keyword>
<dbReference type="Proteomes" id="UP001060215">
    <property type="component" value="Chromosome 10"/>
</dbReference>
<protein>
    <submittedName>
        <fullName evidence="1">L-type lectin-domain containing receptor kinase V.9</fullName>
    </submittedName>
</protein>
<dbReference type="EMBL" id="CM045767">
    <property type="protein sequence ID" value="KAI7996831.1"/>
    <property type="molecule type" value="Genomic_DNA"/>
</dbReference>
<keyword evidence="1" id="KW-0418">Kinase</keyword>
<organism evidence="1 2">
    <name type="scientific">Camellia lanceoleosa</name>
    <dbReference type="NCBI Taxonomy" id="1840588"/>
    <lineage>
        <taxon>Eukaryota</taxon>
        <taxon>Viridiplantae</taxon>
        <taxon>Streptophyta</taxon>
        <taxon>Embryophyta</taxon>
        <taxon>Tracheophyta</taxon>
        <taxon>Spermatophyta</taxon>
        <taxon>Magnoliopsida</taxon>
        <taxon>eudicotyledons</taxon>
        <taxon>Gunneridae</taxon>
        <taxon>Pentapetalae</taxon>
        <taxon>asterids</taxon>
        <taxon>Ericales</taxon>
        <taxon>Theaceae</taxon>
        <taxon>Camellia</taxon>
    </lineage>
</organism>
<proteinExistence type="predicted"/>